<dbReference type="Proteomes" id="UP000675781">
    <property type="component" value="Unassembled WGS sequence"/>
</dbReference>
<evidence type="ECO:0008006" key="3">
    <source>
        <dbReference type="Google" id="ProtNLM"/>
    </source>
</evidence>
<feature type="non-terminal residue" evidence="1">
    <location>
        <position position="1"/>
    </location>
</feature>
<gene>
    <name evidence="1" type="ORF">KDL01_38220</name>
</gene>
<evidence type="ECO:0000313" key="1">
    <source>
        <dbReference type="EMBL" id="MBR7839162.1"/>
    </source>
</evidence>
<proteinExistence type="predicted"/>
<sequence length="119" mass="12659">ALLTRAVQAAGAVNPPHLAPLAKEDDFPRTEAGLTELLLAAGFTDVHCTTLQWDHDTDHEEWWSGPAAGVATIGQIITGQTTETIADIHRHYLALSAEFTTPAGRLALPHAALLAYGRA</sequence>
<organism evidence="1 2">
    <name type="scientific">Actinospica durhamensis</name>
    <dbReference type="NCBI Taxonomy" id="1508375"/>
    <lineage>
        <taxon>Bacteria</taxon>
        <taxon>Bacillati</taxon>
        <taxon>Actinomycetota</taxon>
        <taxon>Actinomycetes</taxon>
        <taxon>Catenulisporales</taxon>
        <taxon>Actinospicaceae</taxon>
        <taxon>Actinospica</taxon>
    </lineage>
</organism>
<reference evidence="1" key="1">
    <citation type="submission" date="2021-04" db="EMBL/GenBank/DDBJ databases">
        <title>Genome based classification of Actinospica acidithermotolerans sp. nov., an actinobacterium isolated from an Indonesian hot spring.</title>
        <authorList>
            <person name="Kusuma A.B."/>
            <person name="Putra K.E."/>
            <person name="Nafisah S."/>
            <person name="Loh J."/>
            <person name="Nouioui I."/>
            <person name="Goodfellow M."/>
        </authorList>
    </citation>
    <scope>NUCLEOTIDE SEQUENCE</scope>
    <source>
        <strain evidence="1">CSCA 57</strain>
    </source>
</reference>
<dbReference type="EMBL" id="JAGSOG010000388">
    <property type="protein sequence ID" value="MBR7839162.1"/>
    <property type="molecule type" value="Genomic_DNA"/>
</dbReference>
<keyword evidence="2" id="KW-1185">Reference proteome</keyword>
<dbReference type="AlphaFoldDB" id="A0A941EVY5"/>
<evidence type="ECO:0000313" key="2">
    <source>
        <dbReference type="Proteomes" id="UP000675781"/>
    </source>
</evidence>
<protein>
    <recommendedName>
        <fullName evidence="3">SAM-dependent methyltransferase</fullName>
    </recommendedName>
</protein>
<comment type="caution">
    <text evidence="1">The sequence shown here is derived from an EMBL/GenBank/DDBJ whole genome shotgun (WGS) entry which is preliminary data.</text>
</comment>
<name>A0A941EVY5_9ACTN</name>
<accession>A0A941EVY5</accession>